<name>A0A5J6V671_9MICO</name>
<dbReference type="EMBL" id="CP044427">
    <property type="protein sequence ID" value="QFG68626.1"/>
    <property type="molecule type" value="Genomic_DNA"/>
</dbReference>
<dbReference type="RefSeq" id="WP_158061013.1">
    <property type="nucleotide sequence ID" value="NZ_CP044427.1"/>
</dbReference>
<dbReference type="KEGG" id="serw:FY030_07755"/>
<organism evidence="2 3">
    <name type="scientific">Ornithinimicrobium pratense</name>
    <dbReference type="NCBI Taxonomy" id="2593973"/>
    <lineage>
        <taxon>Bacteria</taxon>
        <taxon>Bacillati</taxon>
        <taxon>Actinomycetota</taxon>
        <taxon>Actinomycetes</taxon>
        <taxon>Micrococcales</taxon>
        <taxon>Ornithinimicrobiaceae</taxon>
        <taxon>Ornithinimicrobium</taxon>
    </lineage>
</organism>
<evidence type="ECO:0000313" key="3">
    <source>
        <dbReference type="Proteomes" id="UP000326546"/>
    </source>
</evidence>
<sequence length="148" mass="16001">MTKAGFEVVVDERVPTVLPHDGAEPDVNAYNAAHDQCLTRLGQPPYDDAQTPSYMREEGCEEDRPRATSDGYVAGTYFARWHPAQDVETIASVIGGSAGGTLRDFLDGFIAGGQAEHKRRATPGDDVVPFAVHWKERANNGPADTGED</sequence>
<evidence type="ECO:0000256" key="1">
    <source>
        <dbReference type="SAM" id="MobiDB-lite"/>
    </source>
</evidence>
<keyword evidence="3" id="KW-1185">Reference proteome</keyword>
<dbReference type="AlphaFoldDB" id="A0A5J6V671"/>
<proteinExistence type="predicted"/>
<gene>
    <name evidence="2" type="ORF">FY030_07755</name>
</gene>
<evidence type="ECO:0000313" key="2">
    <source>
        <dbReference type="EMBL" id="QFG68626.1"/>
    </source>
</evidence>
<accession>A0A5J6V671</accession>
<feature type="region of interest" description="Disordered" evidence="1">
    <location>
        <begin position="41"/>
        <end position="67"/>
    </location>
</feature>
<reference evidence="2 3" key="1">
    <citation type="submission" date="2019-09" db="EMBL/GenBank/DDBJ databases">
        <title>Serinicoccus pratensis sp. nov., isolated from meadow soil.</title>
        <authorList>
            <person name="Zhang W."/>
        </authorList>
    </citation>
    <scope>NUCLEOTIDE SEQUENCE [LARGE SCALE GENOMIC DNA]</scope>
    <source>
        <strain evidence="2 3">W204</strain>
    </source>
</reference>
<dbReference type="Proteomes" id="UP000326546">
    <property type="component" value="Chromosome"/>
</dbReference>
<feature type="compositionally biased region" description="Basic and acidic residues" evidence="1">
    <location>
        <begin position="55"/>
        <end position="67"/>
    </location>
</feature>
<protein>
    <submittedName>
        <fullName evidence="2">Uncharacterized protein</fullName>
    </submittedName>
</protein>